<feature type="compositionally biased region" description="Low complexity" evidence="1">
    <location>
        <begin position="40"/>
        <end position="50"/>
    </location>
</feature>
<dbReference type="EMBL" id="ML179329">
    <property type="protein sequence ID" value="THU90645.1"/>
    <property type="molecule type" value="Genomic_DNA"/>
</dbReference>
<gene>
    <name evidence="2" type="ORF">K435DRAFT_255302</name>
</gene>
<accession>A0A4V4HED0</accession>
<evidence type="ECO:0000256" key="1">
    <source>
        <dbReference type="SAM" id="MobiDB-lite"/>
    </source>
</evidence>
<evidence type="ECO:0000313" key="3">
    <source>
        <dbReference type="Proteomes" id="UP000297245"/>
    </source>
</evidence>
<feature type="compositionally biased region" description="Polar residues" evidence="1">
    <location>
        <begin position="51"/>
        <end position="66"/>
    </location>
</feature>
<dbReference type="AlphaFoldDB" id="A0A4V4HED0"/>
<name>A0A4V4HED0_DENBC</name>
<sequence>MANVAGCAPLGSNRNPQFVLLDFVDVGDGLKAVNLLNGLPASPTPTSTPTVGNQTSTTEPTSAQSNGAIVVRPSALRLWSLPIFFDHSTTRVSAASLVHG</sequence>
<dbReference type="Proteomes" id="UP000297245">
    <property type="component" value="Unassembled WGS sequence"/>
</dbReference>
<dbReference type="OrthoDB" id="7984201at2759"/>
<feature type="region of interest" description="Disordered" evidence="1">
    <location>
        <begin position="39"/>
        <end position="66"/>
    </location>
</feature>
<proteinExistence type="predicted"/>
<evidence type="ECO:0000313" key="2">
    <source>
        <dbReference type="EMBL" id="THU90645.1"/>
    </source>
</evidence>
<organism evidence="2 3">
    <name type="scientific">Dendrothele bispora (strain CBS 962.96)</name>
    <dbReference type="NCBI Taxonomy" id="1314807"/>
    <lineage>
        <taxon>Eukaryota</taxon>
        <taxon>Fungi</taxon>
        <taxon>Dikarya</taxon>
        <taxon>Basidiomycota</taxon>
        <taxon>Agaricomycotina</taxon>
        <taxon>Agaricomycetes</taxon>
        <taxon>Agaricomycetidae</taxon>
        <taxon>Agaricales</taxon>
        <taxon>Agaricales incertae sedis</taxon>
        <taxon>Dendrothele</taxon>
    </lineage>
</organism>
<protein>
    <submittedName>
        <fullName evidence="2">Uncharacterized protein</fullName>
    </submittedName>
</protein>
<keyword evidence="3" id="KW-1185">Reference proteome</keyword>
<reference evidence="2 3" key="1">
    <citation type="journal article" date="2019" name="Nat. Ecol. Evol.">
        <title>Megaphylogeny resolves global patterns of mushroom evolution.</title>
        <authorList>
            <person name="Varga T."/>
            <person name="Krizsan K."/>
            <person name="Foldi C."/>
            <person name="Dima B."/>
            <person name="Sanchez-Garcia M."/>
            <person name="Sanchez-Ramirez S."/>
            <person name="Szollosi G.J."/>
            <person name="Szarkandi J.G."/>
            <person name="Papp V."/>
            <person name="Albert L."/>
            <person name="Andreopoulos W."/>
            <person name="Angelini C."/>
            <person name="Antonin V."/>
            <person name="Barry K.W."/>
            <person name="Bougher N.L."/>
            <person name="Buchanan P."/>
            <person name="Buyck B."/>
            <person name="Bense V."/>
            <person name="Catcheside P."/>
            <person name="Chovatia M."/>
            <person name="Cooper J."/>
            <person name="Damon W."/>
            <person name="Desjardin D."/>
            <person name="Finy P."/>
            <person name="Geml J."/>
            <person name="Haridas S."/>
            <person name="Hughes K."/>
            <person name="Justo A."/>
            <person name="Karasinski D."/>
            <person name="Kautmanova I."/>
            <person name="Kiss B."/>
            <person name="Kocsube S."/>
            <person name="Kotiranta H."/>
            <person name="LaButti K.M."/>
            <person name="Lechner B.E."/>
            <person name="Liimatainen K."/>
            <person name="Lipzen A."/>
            <person name="Lukacs Z."/>
            <person name="Mihaltcheva S."/>
            <person name="Morgado L.N."/>
            <person name="Niskanen T."/>
            <person name="Noordeloos M.E."/>
            <person name="Ohm R.A."/>
            <person name="Ortiz-Santana B."/>
            <person name="Ovrebo C."/>
            <person name="Racz N."/>
            <person name="Riley R."/>
            <person name="Savchenko A."/>
            <person name="Shiryaev A."/>
            <person name="Soop K."/>
            <person name="Spirin V."/>
            <person name="Szebenyi C."/>
            <person name="Tomsovsky M."/>
            <person name="Tulloss R.E."/>
            <person name="Uehling J."/>
            <person name="Grigoriev I.V."/>
            <person name="Vagvolgyi C."/>
            <person name="Papp T."/>
            <person name="Martin F.M."/>
            <person name="Miettinen O."/>
            <person name="Hibbett D.S."/>
            <person name="Nagy L.G."/>
        </authorList>
    </citation>
    <scope>NUCLEOTIDE SEQUENCE [LARGE SCALE GENOMIC DNA]</scope>
    <source>
        <strain evidence="2 3">CBS 962.96</strain>
    </source>
</reference>